<proteinExistence type="predicted"/>
<evidence type="ECO:0000313" key="2">
    <source>
        <dbReference type="EMBL" id="KAJ1100191.1"/>
    </source>
</evidence>
<comment type="caution">
    <text evidence="2">The sequence shown here is derived from an EMBL/GenBank/DDBJ whole genome shotgun (WGS) entry which is preliminary data.</text>
</comment>
<reference evidence="2" key="1">
    <citation type="journal article" date="2022" name="bioRxiv">
        <title>Sequencing and chromosome-scale assembly of the giantPleurodeles waltlgenome.</title>
        <authorList>
            <person name="Brown T."/>
            <person name="Elewa A."/>
            <person name="Iarovenko S."/>
            <person name="Subramanian E."/>
            <person name="Araus A.J."/>
            <person name="Petzold A."/>
            <person name="Susuki M."/>
            <person name="Suzuki K.-i.T."/>
            <person name="Hayashi T."/>
            <person name="Toyoda A."/>
            <person name="Oliveira C."/>
            <person name="Osipova E."/>
            <person name="Leigh N.D."/>
            <person name="Simon A."/>
            <person name="Yun M.H."/>
        </authorList>
    </citation>
    <scope>NUCLEOTIDE SEQUENCE</scope>
    <source>
        <strain evidence="2">20211129_DDA</strain>
        <tissue evidence="2">Liver</tissue>
    </source>
</reference>
<dbReference type="AlphaFoldDB" id="A0AAV7M8V4"/>
<accession>A0AAV7M8V4</accession>
<keyword evidence="3" id="KW-1185">Reference proteome</keyword>
<sequence length="124" mass="13535">MRHPAGDSGTGDVPHWSSAGRVEDRLGFPFGGIQETPALARLPGKYPGSLVARPYALPLKFQEEPARKQLVLGLQARLERRRRAPPHPSPPSADGRKELGMSGLDFLWLQSVKAAPALVFCDEE</sequence>
<evidence type="ECO:0000313" key="3">
    <source>
        <dbReference type="Proteomes" id="UP001066276"/>
    </source>
</evidence>
<gene>
    <name evidence="2" type="ORF">NDU88_005278</name>
</gene>
<feature type="region of interest" description="Disordered" evidence="1">
    <location>
        <begin position="77"/>
        <end position="98"/>
    </location>
</feature>
<protein>
    <submittedName>
        <fullName evidence="2">Uncharacterized protein</fullName>
    </submittedName>
</protein>
<dbReference type="Proteomes" id="UP001066276">
    <property type="component" value="Chromosome 10"/>
</dbReference>
<dbReference type="EMBL" id="JANPWB010000014">
    <property type="protein sequence ID" value="KAJ1100191.1"/>
    <property type="molecule type" value="Genomic_DNA"/>
</dbReference>
<name>A0AAV7M8V4_PLEWA</name>
<organism evidence="2 3">
    <name type="scientific">Pleurodeles waltl</name>
    <name type="common">Iberian ribbed newt</name>
    <dbReference type="NCBI Taxonomy" id="8319"/>
    <lineage>
        <taxon>Eukaryota</taxon>
        <taxon>Metazoa</taxon>
        <taxon>Chordata</taxon>
        <taxon>Craniata</taxon>
        <taxon>Vertebrata</taxon>
        <taxon>Euteleostomi</taxon>
        <taxon>Amphibia</taxon>
        <taxon>Batrachia</taxon>
        <taxon>Caudata</taxon>
        <taxon>Salamandroidea</taxon>
        <taxon>Salamandridae</taxon>
        <taxon>Pleurodelinae</taxon>
        <taxon>Pleurodeles</taxon>
    </lineage>
</organism>
<evidence type="ECO:0000256" key="1">
    <source>
        <dbReference type="SAM" id="MobiDB-lite"/>
    </source>
</evidence>